<dbReference type="CDD" id="cd01189">
    <property type="entry name" value="INT_ICEBs1_C_like"/>
    <property type="match status" value="1"/>
</dbReference>
<protein>
    <submittedName>
        <fullName evidence="7">Tyrosine-type recombinase/integrase</fullName>
    </submittedName>
</protein>
<dbReference type="GO" id="GO:0006310">
    <property type="term" value="P:DNA recombination"/>
    <property type="evidence" value="ECO:0007669"/>
    <property type="project" value="UniProtKB-KW"/>
</dbReference>
<feature type="domain" description="Core-binding (CB)" evidence="6">
    <location>
        <begin position="82"/>
        <end position="163"/>
    </location>
</feature>
<dbReference type="PANTHER" id="PTHR30349:SF91">
    <property type="entry name" value="INTA PROTEIN"/>
    <property type="match status" value="1"/>
</dbReference>
<dbReference type="InterPro" id="IPR004107">
    <property type="entry name" value="Integrase_SAM-like_N"/>
</dbReference>
<dbReference type="GO" id="GO:0003677">
    <property type="term" value="F:DNA binding"/>
    <property type="evidence" value="ECO:0007669"/>
    <property type="project" value="UniProtKB-UniRule"/>
</dbReference>
<reference evidence="7 8" key="1">
    <citation type="submission" date="2020-10" db="EMBL/GenBank/DDBJ databases">
        <title>Ca. Dormibacterota MAGs.</title>
        <authorList>
            <person name="Montgomery K."/>
        </authorList>
    </citation>
    <scope>NUCLEOTIDE SEQUENCE [LARGE SCALE GENOMIC DNA]</scope>
    <source>
        <strain evidence="7">SC8811_S16_3</strain>
    </source>
</reference>
<dbReference type="Proteomes" id="UP000620075">
    <property type="component" value="Unassembled WGS sequence"/>
</dbReference>
<dbReference type="Gene3D" id="1.10.150.130">
    <property type="match status" value="1"/>
</dbReference>
<comment type="caution">
    <text evidence="7">The sequence shown here is derived from an EMBL/GenBank/DDBJ whole genome shotgun (WGS) entry which is preliminary data.</text>
</comment>
<dbReference type="InterPro" id="IPR010998">
    <property type="entry name" value="Integrase_recombinase_N"/>
</dbReference>
<evidence type="ECO:0000256" key="2">
    <source>
        <dbReference type="ARBA" id="ARBA00023125"/>
    </source>
</evidence>
<dbReference type="InterPro" id="IPR011010">
    <property type="entry name" value="DNA_brk_join_enz"/>
</dbReference>
<keyword evidence="2 4" id="KW-0238">DNA-binding</keyword>
<keyword evidence="1" id="KW-0229">DNA integration</keyword>
<dbReference type="EMBL" id="JAEKNQ010000012">
    <property type="protein sequence ID" value="MBJ7601981.1"/>
    <property type="molecule type" value="Genomic_DNA"/>
</dbReference>
<organism evidence="7 8">
    <name type="scientific">Candidatus Dormiibacter inghamiae</name>
    <dbReference type="NCBI Taxonomy" id="3127013"/>
    <lineage>
        <taxon>Bacteria</taxon>
        <taxon>Bacillati</taxon>
        <taxon>Candidatus Dormiibacterota</taxon>
        <taxon>Candidatus Dormibacteria</taxon>
        <taxon>Candidatus Dormibacterales</taxon>
        <taxon>Candidatus Dormibacteraceae</taxon>
        <taxon>Candidatus Dormiibacter</taxon>
    </lineage>
</organism>
<evidence type="ECO:0000313" key="7">
    <source>
        <dbReference type="EMBL" id="MBJ7601981.1"/>
    </source>
</evidence>
<dbReference type="InterPro" id="IPR044068">
    <property type="entry name" value="CB"/>
</dbReference>
<evidence type="ECO:0000256" key="4">
    <source>
        <dbReference type="PROSITE-ProRule" id="PRU01248"/>
    </source>
</evidence>
<feature type="domain" description="Tyr recombinase" evidence="5">
    <location>
        <begin position="184"/>
        <end position="384"/>
    </location>
</feature>
<accession>A0A934KEP3</accession>
<dbReference type="Pfam" id="PF14659">
    <property type="entry name" value="Phage_int_SAM_3"/>
    <property type="match status" value="1"/>
</dbReference>
<name>A0A934KEP3_9BACT</name>
<evidence type="ECO:0000313" key="8">
    <source>
        <dbReference type="Proteomes" id="UP000620075"/>
    </source>
</evidence>
<evidence type="ECO:0000259" key="5">
    <source>
        <dbReference type="PROSITE" id="PS51898"/>
    </source>
</evidence>
<dbReference type="SUPFAM" id="SSF56349">
    <property type="entry name" value="DNA breaking-rejoining enzymes"/>
    <property type="match status" value="1"/>
</dbReference>
<evidence type="ECO:0000256" key="3">
    <source>
        <dbReference type="ARBA" id="ARBA00023172"/>
    </source>
</evidence>
<dbReference type="InterPro" id="IPR002104">
    <property type="entry name" value="Integrase_catalytic"/>
</dbReference>
<evidence type="ECO:0000259" key="6">
    <source>
        <dbReference type="PROSITE" id="PS51900"/>
    </source>
</evidence>
<proteinExistence type="predicted"/>
<evidence type="ECO:0000256" key="1">
    <source>
        <dbReference type="ARBA" id="ARBA00022908"/>
    </source>
</evidence>
<dbReference type="PROSITE" id="PS51900">
    <property type="entry name" value="CB"/>
    <property type="match status" value="1"/>
</dbReference>
<dbReference type="PROSITE" id="PS51898">
    <property type="entry name" value="TYR_RECOMBINASE"/>
    <property type="match status" value="1"/>
</dbReference>
<dbReference type="PANTHER" id="PTHR30349">
    <property type="entry name" value="PHAGE INTEGRASE-RELATED"/>
    <property type="match status" value="1"/>
</dbReference>
<keyword evidence="3" id="KW-0233">DNA recombination</keyword>
<sequence length="398" mass="44343">MSTPSTRRRREISIKEQQRLARRGSGEGSIYQRANGRWVAYTRLSDGRKKFFSGATRRDVQSKLAQALQAQREGTLVTVRDASVAQYLERWLGAIEPSVRVRTHESYALNVRRLIPHLGRSRLSALEPAAIQACYAKLLHRGLSPRSVEQAHTVLHNALRQAVRWNLLARNPAEAVTAPRPRRRELLVLSEEQVRLLLEVTGDDRLHPLWALLVTTGLRAGEALGLKWTDLDLEAGTAVIQRALQRQRGLGLVFVQPKTTRSRRTVPLPDGTVALLREARSRQAAERLQAGPLWQDRGLVFCQLNGRPLDPSWLGGQLHRVTASQGLPSIRVHDLRHTAATHLLTRGVHPKIVQDLLGHSTITLTLDTYSHVLPSLTRQAAVHMNALFPEGLAKSGGA</sequence>
<dbReference type="GO" id="GO:0015074">
    <property type="term" value="P:DNA integration"/>
    <property type="evidence" value="ECO:0007669"/>
    <property type="project" value="UniProtKB-KW"/>
</dbReference>
<dbReference type="InterPro" id="IPR013762">
    <property type="entry name" value="Integrase-like_cat_sf"/>
</dbReference>
<dbReference type="Gene3D" id="1.10.443.10">
    <property type="entry name" value="Intergrase catalytic core"/>
    <property type="match status" value="1"/>
</dbReference>
<gene>
    <name evidence="7" type="ORF">JF888_02085</name>
</gene>
<dbReference type="InterPro" id="IPR050090">
    <property type="entry name" value="Tyrosine_recombinase_XerCD"/>
</dbReference>
<dbReference type="Pfam" id="PF00589">
    <property type="entry name" value="Phage_integrase"/>
    <property type="match status" value="1"/>
</dbReference>
<dbReference type="AlphaFoldDB" id="A0A934KEP3"/>